<dbReference type="InterPro" id="IPR014046">
    <property type="entry name" value="C-di-AMP_synthase"/>
</dbReference>
<keyword evidence="8 10" id="KW-1133">Transmembrane helix</keyword>
<dbReference type="Pfam" id="PF02457">
    <property type="entry name" value="DAC"/>
    <property type="match status" value="1"/>
</dbReference>
<dbReference type="HAMAP" id="MF_01499">
    <property type="entry name" value="DacA"/>
    <property type="match status" value="1"/>
</dbReference>
<dbReference type="GO" id="GO:0106408">
    <property type="term" value="F:diadenylate cyclase activity"/>
    <property type="evidence" value="ECO:0007669"/>
    <property type="project" value="UniProtKB-EC"/>
</dbReference>
<accession>A0ABY6ZHI8</accession>
<proteinExistence type="inferred from homology"/>
<dbReference type="SUPFAM" id="SSF143597">
    <property type="entry name" value="YojJ-like"/>
    <property type="match status" value="1"/>
</dbReference>
<keyword evidence="4 10" id="KW-0812">Transmembrane</keyword>
<organism evidence="12 13">
    <name type="scientific">Alicyclobacillus fastidiosus</name>
    <dbReference type="NCBI Taxonomy" id="392011"/>
    <lineage>
        <taxon>Bacteria</taxon>
        <taxon>Bacillati</taxon>
        <taxon>Bacillota</taxon>
        <taxon>Bacilli</taxon>
        <taxon>Bacillales</taxon>
        <taxon>Alicyclobacillaceae</taxon>
        <taxon>Alicyclobacillus</taxon>
    </lineage>
</organism>
<evidence type="ECO:0000256" key="2">
    <source>
        <dbReference type="ARBA" id="ARBA00022475"/>
    </source>
</evidence>
<feature type="transmembrane region" description="Helical" evidence="10">
    <location>
        <begin position="16"/>
        <end position="33"/>
    </location>
</feature>
<dbReference type="NCBIfam" id="TIGR00159">
    <property type="entry name" value="diadenylate cyclase CdaA"/>
    <property type="match status" value="1"/>
</dbReference>
<dbReference type="PANTHER" id="PTHR34185">
    <property type="entry name" value="DIADENYLATE CYCLASE"/>
    <property type="match status" value="1"/>
</dbReference>
<keyword evidence="13" id="KW-1185">Reference proteome</keyword>
<keyword evidence="5 10" id="KW-0548">Nucleotidyltransferase</keyword>
<evidence type="ECO:0000256" key="7">
    <source>
        <dbReference type="ARBA" id="ARBA00022840"/>
    </source>
</evidence>
<evidence type="ECO:0000256" key="4">
    <source>
        <dbReference type="ARBA" id="ARBA00022692"/>
    </source>
</evidence>
<dbReference type="PANTHER" id="PTHR34185:SF1">
    <property type="entry name" value="DIADENYLATE CYCLASE"/>
    <property type="match status" value="1"/>
</dbReference>
<comment type="caution">
    <text evidence="10">Lacks conserved residue(s) required for the propagation of feature annotation.</text>
</comment>
<evidence type="ECO:0000256" key="9">
    <source>
        <dbReference type="ARBA" id="ARBA00023136"/>
    </source>
</evidence>
<sequence length="272" mass="30030">MDAWLVVFRNFNFKDVIDILFVAFVLYFLLLLIRGTRAVQLLKGVIVVVIVSVISQLLHLSASSWLLGKIIEIGLFAIPVVFQPELRRALEQLGRGGFWSLSLNQQGHEEDQQTVNEIVKATQVLSKTKIGALIVVERRTGLSEYIETGTSIEGHVSSELFINLFIPNTPLHDGAVIVRNSQIVAAGCFLPLTENRSLDKQLGTRHRAALGISEQSDGIAVVVSEETGRVSVGVDGILHRGLDEQGLKSLLTNLLVAKRSNSFPFWHRKAES</sequence>
<reference evidence="12" key="1">
    <citation type="submission" date="2022-08" db="EMBL/GenBank/DDBJ databases">
        <title>Alicyclobacillus fastidiosus DSM 17978, complete genome.</title>
        <authorList>
            <person name="Wang Q."/>
            <person name="Cai R."/>
            <person name="Wang Z."/>
        </authorList>
    </citation>
    <scope>NUCLEOTIDE SEQUENCE</scope>
    <source>
        <strain evidence="12">DSM 17978</strain>
    </source>
</reference>
<dbReference type="EMBL" id="CP104067">
    <property type="protein sequence ID" value="WAH42301.1"/>
    <property type="molecule type" value="Genomic_DNA"/>
</dbReference>
<dbReference type="InterPro" id="IPR003390">
    <property type="entry name" value="DNA_integrity_scan_DisA_N"/>
</dbReference>
<comment type="subunit">
    <text evidence="10">Probably a homodimer.</text>
</comment>
<feature type="transmembrane region" description="Helical" evidence="10">
    <location>
        <begin position="40"/>
        <end position="58"/>
    </location>
</feature>
<keyword evidence="9 10" id="KW-0472">Membrane</keyword>
<dbReference type="InterPro" id="IPR034701">
    <property type="entry name" value="CdaA"/>
</dbReference>
<dbReference type="PROSITE" id="PS51794">
    <property type="entry name" value="DAC"/>
    <property type="match status" value="1"/>
</dbReference>
<dbReference type="InterPro" id="IPR050338">
    <property type="entry name" value="DisA"/>
</dbReference>
<dbReference type="Gene3D" id="3.40.1700.10">
    <property type="entry name" value="DNA integrity scanning protein, DisA, N-terminal domain"/>
    <property type="match status" value="1"/>
</dbReference>
<keyword evidence="2 10" id="KW-1003">Cell membrane</keyword>
<evidence type="ECO:0000259" key="11">
    <source>
        <dbReference type="PROSITE" id="PS51794"/>
    </source>
</evidence>
<dbReference type="PIRSF" id="PIRSF004793">
    <property type="entry name" value="UCP004793"/>
    <property type="match status" value="1"/>
</dbReference>
<gene>
    <name evidence="12" type="primary">cdaA</name>
    <name evidence="10" type="synonym">dacA</name>
    <name evidence="12" type="ORF">NZD89_02000</name>
</gene>
<evidence type="ECO:0000256" key="1">
    <source>
        <dbReference type="ARBA" id="ARBA00000877"/>
    </source>
</evidence>
<dbReference type="RefSeq" id="WP_268006189.1">
    <property type="nucleotide sequence ID" value="NZ_BSUT01000001.1"/>
</dbReference>
<evidence type="ECO:0000256" key="5">
    <source>
        <dbReference type="ARBA" id="ARBA00022695"/>
    </source>
</evidence>
<comment type="catalytic activity">
    <reaction evidence="1 10">
        <text>2 ATP = 3',3'-c-di-AMP + 2 diphosphate</text>
        <dbReference type="Rhea" id="RHEA:35655"/>
        <dbReference type="ChEBI" id="CHEBI:30616"/>
        <dbReference type="ChEBI" id="CHEBI:33019"/>
        <dbReference type="ChEBI" id="CHEBI:71500"/>
        <dbReference type="EC" id="2.7.7.85"/>
    </reaction>
</comment>
<evidence type="ECO:0000256" key="6">
    <source>
        <dbReference type="ARBA" id="ARBA00022741"/>
    </source>
</evidence>
<name>A0ABY6ZHI8_9BACL</name>
<evidence type="ECO:0000313" key="13">
    <source>
        <dbReference type="Proteomes" id="UP001164761"/>
    </source>
</evidence>
<dbReference type="Pfam" id="PF19293">
    <property type="entry name" value="CdaA_N"/>
    <property type="match status" value="1"/>
</dbReference>
<feature type="domain" description="DAC" evidence="11">
    <location>
        <begin position="83"/>
        <end position="244"/>
    </location>
</feature>
<dbReference type="EC" id="2.7.7.85" evidence="10"/>
<dbReference type="InterPro" id="IPR036888">
    <property type="entry name" value="DNA_integrity_DisA_N_sf"/>
</dbReference>
<protein>
    <recommendedName>
        <fullName evidence="10">Diadenylate cyclase</fullName>
        <shortName evidence="10">DAC</shortName>
        <ecNumber evidence="10">2.7.7.85</ecNumber>
    </recommendedName>
    <alternativeName>
        <fullName evidence="10">Cyclic-di-AMP synthase</fullName>
        <shortName evidence="10">c-di-AMP synthase</shortName>
    </alternativeName>
</protein>
<evidence type="ECO:0000313" key="12">
    <source>
        <dbReference type="EMBL" id="WAH42301.1"/>
    </source>
</evidence>
<keyword evidence="7 10" id="KW-0067">ATP-binding</keyword>
<dbReference type="InterPro" id="IPR045585">
    <property type="entry name" value="CdaA_N"/>
</dbReference>
<evidence type="ECO:0000256" key="10">
    <source>
        <dbReference type="HAMAP-Rule" id="MF_01499"/>
    </source>
</evidence>
<evidence type="ECO:0000256" key="3">
    <source>
        <dbReference type="ARBA" id="ARBA00022679"/>
    </source>
</evidence>
<comment type="function">
    <text evidence="10">Catalyzes the condensation of 2 ATP molecules into cyclic di-AMP (c-di-AMP), a second messenger used to regulate differing processes in different bacteria.</text>
</comment>
<keyword evidence="3 10" id="KW-0808">Transferase</keyword>
<keyword evidence="6 10" id="KW-0547">Nucleotide-binding</keyword>
<comment type="similarity">
    <text evidence="10">Belongs to the adenylate cyclase family. DacA/CdaA subfamily.</text>
</comment>
<evidence type="ECO:0000256" key="8">
    <source>
        <dbReference type="ARBA" id="ARBA00022989"/>
    </source>
</evidence>
<dbReference type="Proteomes" id="UP001164761">
    <property type="component" value="Chromosome"/>
</dbReference>